<keyword evidence="12" id="KW-0393">Immunoglobulin domain</keyword>
<dbReference type="Gene3D" id="2.60.40.10">
    <property type="entry name" value="Immunoglobulins"/>
    <property type="match status" value="7"/>
</dbReference>
<evidence type="ECO:0000259" key="15">
    <source>
        <dbReference type="PROSITE" id="PS50853"/>
    </source>
</evidence>
<keyword evidence="17" id="KW-1185">Reference proteome</keyword>
<feature type="domain" description="Ig-like" evidence="14">
    <location>
        <begin position="497"/>
        <end position="584"/>
    </location>
</feature>
<evidence type="ECO:0000256" key="4">
    <source>
        <dbReference type="ARBA" id="ARBA00022692"/>
    </source>
</evidence>
<protein>
    <submittedName>
        <fullName evidence="16">Neurofascin-like</fullName>
    </submittedName>
</protein>
<dbReference type="SUPFAM" id="SSF49265">
    <property type="entry name" value="Fibronectin type III"/>
    <property type="match status" value="1"/>
</dbReference>
<keyword evidence="6" id="KW-0677">Repeat</keyword>
<evidence type="ECO:0000313" key="17">
    <source>
        <dbReference type="Proteomes" id="UP000472260"/>
    </source>
</evidence>
<evidence type="ECO:0000256" key="10">
    <source>
        <dbReference type="ARBA" id="ARBA00023157"/>
    </source>
</evidence>
<dbReference type="GO" id="GO:0007411">
    <property type="term" value="P:axon guidance"/>
    <property type="evidence" value="ECO:0007669"/>
    <property type="project" value="TreeGrafter"/>
</dbReference>
<gene>
    <name evidence="16" type="primary">LOC107672057</name>
</gene>
<keyword evidence="5" id="KW-0732">Signal</keyword>
<evidence type="ECO:0000256" key="3">
    <source>
        <dbReference type="ARBA" id="ARBA00022475"/>
    </source>
</evidence>
<dbReference type="SMART" id="SM00060">
    <property type="entry name" value="FN3"/>
    <property type="match status" value="1"/>
</dbReference>
<sequence length="712" mass="79587">VTISSLFILIRCPFNSFNIIFLCVLYIPTVRQPPMIFKESPQDYIVDPVDPIIVECEATGNPPPVFTWTRNGVYLNVARDPQVSMRWRSGTLEIFFWGRPNDYEGVYQCTATNEFGSALSSYINLRVSKARTWLKEYLEPVSVVVGLPLILPCNPPVGPPKPGTYWLNSTMAPIRQDRRVSKAENGDLYFSSIVAEDALTNYVCVARFPFTNTIQQKPPLILFVKCQVLCQICVLFYVYVARMAAHTAPKFLKPKGTASTTIAMLGEELIVECFAAGVPTPFIKWTKDWEEMSMTGKKLENFNKTLRIKNVSMDDGGDYICTASNRMGSLDHVITVRVKSVPFWVEKPESLVLSRDDSGSIVCRADGIPRPQIQWLVNGEPISDAPKSPGRQVSGDTLTFRAVVPDSAAVFQCNASNQYGYIMANAFLAVMGKISNQRVYRSKGGLGTLEGSRHRILPNGTLEIRNTKLQDQGSYVCVASNVIGRDEKEVQLEVKEPIKIVRAPHNTVVIRGSLARFDCKIKFDSTLDVTVTWLKDKKFLILGRRMTKDEDSLSIADVYRRDEGVYTCRVKSELEEVTASAKLTVMDRPDPPSDLEISDPSERSVRLTWVPGLSNHSPIKGTHIYINIDANKNNLSSYPGSLNSVILQLTPFVEYRFRVIAVNGIGPSKPSWPSEYYQTGGAVPDAIPRNIQGMGSGVFRNNMEISWEVMYC</sequence>
<dbReference type="Proteomes" id="UP000472260">
    <property type="component" value="Unassembled WGS sequence"/>
</dbReference>
<feature type="domain" description="Ig-like" evidence="14">
    <location>
        <begin position="342"/>
        <end position="429"/>
    </location>
</feature>
<feature type="domain" description="Ig-like" evidence="14">
    <location>
        <begin position="28"/>
        <end position="128"/>
    </location>
</feature>
<dbReference type="InterPro" id="IPR007110">
    <property type="entry name" value="Ig-like_dom"/>
</dbReference>
<evidence type="ECO:0000256" key="6">
    <source>
        <dbReference type="ARBA" id="ARBA00022737"/>
    </source>
</evidence>
<accession>A0A671QSZ2</accession>
<dbReference type="GO" id="GO:0030424">
    <property type="term" value="C:axon"/>
    <property type="evidence" value="ECO:0007669"/>
    <property type="project" value="TreeGrafter"/>
</dbReference>
<dbReference type="Ensembl" id="ENSSANT00000078421.1">
    <property type="protein sequence ID" value="ENSSANP00000073756.1"/>
    <property type="gene ID" value="ENSSANG00000036778.1"/>
</dbReference>
<evidence type="ECO:0000313" key="16">
    <source>
        <dbReference type="Ensembl" id="ENSSANP00000073756.1"/>
    </source>
</evidence>
<dbReference type="FunFam" id="2.60.40.10:FF:000057">
    <property type="entry name" value="neural cell adhesion molecule L1"/>
    <property type="match status" value="1"/>
</dbReference>
<dbReference type="PROSITE" id="PS50853">
    <property type="entry name" value="FN3"/>
    <property type="match status" value="1"/>
</dbReference>
<comment type="subcellular location">
    <subcellularLocation>
        <location evidence="1">Cell membrane</location>
        <topology evidence="1">Single-pass type I membrane protein</topology>
    </subcellularLocation>
</comment>
<dbReference type="AlphaFoldDB" id="A0A671QSZ2"/>
<evidence type="ECO:0000259" key="14">
    <source>
        <dbReference type="PROSITE" id="PS50835"/>
    </source>
</evidence>
<dbReference type="SMART" id="SM00408">
    <property type="entry name" value="IGc2"/>
    <property type="match status" value="5"/>
</dbReference>
<dbReference type="FunFam" id="2.60.40.10:FF:000238">
    <property type="entry name" value="Neuronal cell adhesion molecule"/>
    <property type="match status" value="1"/>
</dbReference>
<dbReference type="SMART" id="SM00409">
    <property type="entry name" value="IG"/>
    <property type="match status" value="6"/>
</dbReference>
<keyword evidence="8 13" id="KW-1133">Transmembrane helix</keyword>
<evidence type="ECO:0000256" key="8">
    <source>
        <dbReference type="ARBA" id="ARBA00022989"/>
    </source>
</evidence>
<dbReference type="InterPro" id="IPR036179">
    <property type="entry name" value="Ig-like_dom_sf"/>
</dbReference>
<keyword evidence="7" id="KW-0130">Cell adhesion</keyword>
<keyword evidence="11" id="KW-0325">Glycoprotein</keyword>
<dbReference type="InterPro" id="IPR003961">
    <property type="entry name" value="FN3_dom"/>
</dbReference>
<dbReference type="PANTHER" id="PTHR44170">
    <property type="entry name" value="PROTEIN SIDEKICK"/>
    <property type="match status" value="1"/>
</dbReference>
<keyword evidence="9 13" id="KW-0472">Membrane</keyword>
<proteinExistence type="inferred from homology"/>
<dbReference type="GO" id="GO:0098632">
    <property type="term" value="F:cell-cell adhesion mediator activity"/>
    <property type="evidence" value="ECO:0007669"/>
    <property type="project" value="TreeGrafter"/>
</dbReference>
<dbReference type="InterPro" id="IPR036116">
    <property type="entry name" value="FN3_sf"/>
</dbReference>
<keyword evidence="10" id="KW-1015">Disulfide bond</keyword>
<dbReference type="Pfam" id="PF13927">
    <property type="entry name" value="Ig_3"/>
    <property type="match status" value="3"/>
</dbReference>
<dbReference type="GO" id="GO:0007420">
    <property type="term" value="P:brain development"/>
    <property type="evidence" value="ECO:0007669"/>
    <property type="project" value="TreeGrafter"/>
</dbReference>
<comment type="similarity">
    <text evidence="2">Belongs to the immunoglobulin superfamily. L1/neurofascin/NgCAM family.</text>
</comment>
<evidence type="ECO:0000256" key="11">
    <source>
        <dbReference type="ARBA" id="ARBA00023180"/>
    </source>
</evidence>
<dbReference type="FunFam" id="2.60.40.10:FF:000114">
    <property type="entry name" value="Neuronal cell adhesion molecule"/>
    <property type="match status" value="1"/>
</dbReference>
<organism evidence="16 17">
    <name type="scientific">Sinocyclocheilus anshuiensis</name>
    <dbReference type="NCBI Taxonomy" id="1608454"/>
    <lineage>
        <taxon>Eukaryota</taxon>
        <taxon>Metazoa</taxon>
        <taxon>Chordata</taxon>
        <taxon>Craniata</taxon>
        <taxon>Vertebrata</taxon>
        <taxon>Euteleostomi</taxon>
        <taxon>Actinopterygii</taxon>
        <taxon>Neopterygii</taxon>
        <taxon>Teleostei</taxon>
        <taxon>Ostariophysi</taxon>
        <taxon>Cypriniformes</taxon>
        <taxon>Cyprinidae</taxon>
        <taxon>Cyprininae</taxon>
        <taxon>Sinocyclocheilus</taxon>
    </lineage>
</organism>
<dbReference type="SUPFAM" id="SSF48726">
    <property type="entry name" value="Immunoglobulin"/>
    <property type="match status" value="6"/>
</dbReference>
<dbReference type="FunFam" id="2.60.40.10:FF:000005">
    <property type="entry name" value="Neuronal cell adhesion molecule"/>
    <property type="match status" value="1"/>
</dbReference>
<evidence type="ECO:0000256" key="9">
    <source>
        <dbReference type="ARBA" id="ARBA00023136"/>
    </source>
</evidence>
<keyword evidence="3" id="KW-1003">Cell membrane</keyword>
<dbReference type="GO" id="GO:0005886">
    <property type="term" value="C:plasma membrane"/>
    <property type="evidence" value="ECO:0007669"/>
    <property type="project" value="UniProtKB-SubCell"/>
</dbReference>
<evidence type="ECO:0000256" key="1">
    <source>
        <dbReference type="ARBA" id="ARBA00004251"/>
    </source>
</evidence>
<evidence type="ECO:0000256" key="13">
    <source>
        <dbReference type="SAM" id="Phobius"/>
    </source>
</evidence>
<feature type="domain" description="Ig-like" evidence="14">
    <location>
        <begin position="249"/>
        <end position="337"/>
    </location>
</feature>
<reference evidence="16" key="2">
    <citation type="submission" date="2025-09" db="UniProtKB">
        <authorList>
            <consortium name="Ensembl"/>
        </authorList>
    </citation>
    <scope>IDENTIFICATION</scope>
</reference>
<dbReference type="FunFam" id="2.60.40.10:FF:000078">
    <property type="entry name" value="Neuronal cell adhesion molecule"/>
    <property type="match status" value="1"/>
</dbReference>
<feature type="domain" description="Fibronectin type-III" evidence="15">
    <location>
        <begin position="591"/>
        <end position="682"/>
    </location>
</feature>
<evidence type="ECO:0000256" key="7">
    <source>
        <dbReference type="ARBA" id="ARBA00022889"/>
    </source>
</evidence>
<reference evidence="16" key="1">
    <citation type="submission" date="2025-08" db="UniProtKB">
        <authorList>
            <consortium name="Ensembl"/>
        </authorList>
    </citation>
    <scope>IDENTIFICATION</scope>
</reference>
<dbReference type="Pfam" id="PF07679">
    <property type="entry name" value="I-set"/>
    <property type="match status" value="2"/>
</dbReference>
<name>A0A671QSZ2_9TELE</name>
<evidence type="ECO:0000256" key="5">
    <source>
        <dbReference type="ARBA" id="ARBA00022729"/>
    </source>
</evidence>
<evidence type="ECO:0000256" key="12">
    <source>
        <dbReference type="ARBA" id="ARBA00023319"/>
    </source>
</evidence>
<dbReference type="InterPro" id="IPR013098">
    <property type="entry name" value="Ig_I-set"/>
</dbReference>
<dbReference type="InterPro" id="IPR013783">
    <property type="entry name" value="Ig-like_fold"/>
</dbReference>
<dbReference type="PROSITE" id="PS50835">
    <property type="entry name" value="IG_LIKE"/>
    <property type="match status" value="4"/>
</dbReference>
<evidence type="ECO:0000256" key="2">
    <source>
        <dbReference type="ARBA" id="ARBA00008588"/>
    </source>
</evidence>
<dbReference type="PANTHER" id="PTHR44170:SF12">
    <property type="entry name" value="NEUROFASCIN"/>
    <property type="match status" value="1"/>
</dbReference>
<dbReference type="InterPro" id="IPR003598">
    <property type="entry name" value="Ig_sub2"/>
</dbReference>
<feature type="transmembrane region" description="Helical" evidence="13">
    <location>
        <begin position="6"/>
        <end position="27"/>
    </location>
</feature>
<dbReference type="InterPro" id="IPR003599">
    <property type="entry name" value="Ig_sub"/>
</dbReference>
<dbReference type="Pfam" id="PF00041">
    <property type="entry name" value="fn3"/>
    <property type="match status" value="1"/>
</dbReference>
<dbReference type="CDD" id="cd00063">
    <property type="entry name" value="FN3"/>
    <property type="match status" value="1"/>
</dbReference>
<keyword evidence="4 13" id="KW-0812">Transmembrane</keyword>